<dbReference type="AlphaFoldDB" id="A0A0C1NB01"/>
<proteinExistence type="predicted"/>
<feature type="domain" description="DUF3846" evidence="1">
    <location>
        <begin position="12"/>
        <end position="74"/>
    </location>
</feature>
<comment type="caution">
    <text evidence="2">The sequence shown here is derived from an EMBL/GenBank/DDBJ whole genome shotgun (WGS) entry which is preliminary data.</text>
</comment>
<evidence type="ECO:0000313" key="2">
    <source>
        <dbReference type="EMBL" id="KIE09871.1"/>
    </source>
</evidence>
<evidence type="ECO:0000259" key="1">
    <source>
        <dbReference type="Pfam" id="PF12957"/>
    </source>
</evidence>
<dbReference type="EMBL" id="JHEG02000053">
    <property type="protein sequence ID" value="KIE09871.1"/>
    <property type="molecule type" value="Genomic_DNA"/>
</dbReference>
<sequence>MAKFIDISGTEKEINLESLEQIQEFIGGYFEQIDIEGGLLMVNEDAVEKNLPVNGKASTLAGQSIRGNAIFATHEEVAS</sequence>
<name>A0A0C1NB01_9CYAN</name>
<dbReference type="STRING" id="1479485.DA73_0224315"/>
<accession>A0A0C1NB01</accession>
<reference evidence="2" key="1">
    <citation type="journal article" date="2015" name="Genome Announc.">
        <title>Draft Genome Sequence of Tolypothrix boutellei Strain VB521301.</title>
        <authorList>
            <person name="Chandrababunaidu M.M."/>
            <person name="Singh D."/>
            <person name="Sen D."/>
            <person name="Bhan S."/>
            <person name="Das S."/>
            <person name="Gupta A."/>
            <person name="Adhikary S.P."/>
            <person name="Tripathy S."/>
        </authorList>
    </citation>
    <scope>NUCLEOTIDE SEQUENCE</scope>
    <source>
        <strain evidence="2">VB521301</strain>
    </source>
</reference>
<organism evidence="2">
    <name type="scientific">Tolypothrix bouteillei VB521301</name>
    <dbReference type="NCBI Taxonomy" id="1479485"/>
    <lineage>
        <taxon>Bacteria</taxon>
        <taxon>Bacillati</taxon>
        <taxon>Cyanobacteriota</taxon>
        <taxon>Cyanophyceae</taxon>
        <taxon>Nostocales</taxon>
        <taxon>Tolypothrichaceae</taxon>
        <taxon>Tolypothrix</taxon>
    </lineage>
</organism>
<dbReference type="Pfam" id="PF12957">
    <property type="entry name" value="DUF3846"/>
    <property type="match status" value="1"/>
</dbReference>
<dbReference type="InterPro" id="IPR024559">
    <property type="entry name" value="DUF3846"/>
</dbReference>
<protein>
    <recommendedName>
        <fullName evidence="1">DUF3846 domain-containing protein</fullName>
    </recommendedName>
</protein>
<gene>
    <name evidence="2" type="ORF">DA73_0224315</name>
</gene>
<dbReference type="OrthoDB" id="9858446at2"/>